<evidence type="ECO:0000259" key="6">
    <source>
        <dbReference type="Pfam" id="PF24436"/>
    </source>
</evidence>
<keyword evidence="9" id="KW-1185">Reference proteome</keyword>
<evidence type="ECO:0000259" key="7">
    <source>
        <dbReference type="Pfam" id="PF24437"/>
    </source>
</evidence>
<evidence type="ECO:0000256" key="5">
    <source>
        <dbReference type="ARBA" id="ARBA00023242"/>
    </source>
</evidence>
<evidence type="ECO:0000313" key="9">
    <source>
        <dbReference type="Proteomes" id="UP000269721"/>
    </source>
</evidence>
<dbReference type="Pfam" id="PF24436">
    <property type="entry name" value="INTS7_N"/>
    <property type="match status" value="1"/>
</dbReference>
<dbReference type="InterPro" id="IPR033060">
    <property type="entry name" value="INTS7"/>
</dbReference>
<comment type="subcellular location">
    <subcellularLocation>
        <location evidence="2">Cytoplasm</location>
    </subcellularLocation>
    <subcellularLocation>
        <location evidence="1">Nucleus</location>
    </subcellularLocation>
</comment>
<accession>A0A4P9W7H6</accession>
<reference evidence="9" key="1">
    <citation type="journal article" date="2018" name="Nat. Microbiol.">
        <title>Leveraging single-cell genomics to expand the fungal tree of life.</title>
        <authorList>
            <person name="Ahrendt S.R."/>
            <person name="Quandt C.A."/>
            <person name="Ciobanu D."/>
            <person name="Clum A."/>
            <person name="Salamov A."/>
            <person name="Andreopoulos B."/>
            <person name="Cheng J.F."/>
            <person name="Woyke T."/>
            <person name="Pelin A."/>
            <person name="Henrissat B."/>
            <person name="Reynolds N.K."/>
            <person name="Benny G.L."/>
            <person name="Smith M.E."/>
            <person name="James T.Y."/>
            <person name="Grigoriev I.V."/>
        </authorList>
    </citation>
    <scope>NUCLEOTIDE SEQUENCE [LARGE SCALE GENOMIC DNA]</scope>
</reference>
<dbReference type="OrthoDB" id="275783at2759"/>
<comment type="similarity">
    <text evidence="3">Belongs to the Integrator subunit 7 family.</text>
</comment>
<dbReference type="GO" id="GO:0005737">
    <property type="term" value="C:cytoplasm"/>
    <property type="evidence" value="ECO:0007669"/>
    <property type="project" value="UniProtKB-SubCell"/>
</dbReference>
<feature type="non-terminal residue" evidence="8">
    <location>
        <position position="715"/>
    </location>
</feature>
<dbReference type="InterPro" id="IPR056517">
    <property type="entry name" value="INTS7_HB"/>
</dbReference>
<proteinExistence type="inferred from homology"/>
<evidence type="ECO:0000256" key="3">
    <source>
        <dbReference type="ARBA" id="ARBA00008565"/>
    </source>
</evidence>
<organism evidence="8 9">
    <name type="scientific">Blyttiomyces helicus</name>
    <dbReference type="NCBI Taxonomy" id="388810"/>
    <lineage>
        <taxon>Eukaryota</taxon>
        <taxon>Fungi</taxon>
        <taxon>Fungi incertae sedis</taxon>
        <taxon>Chytridiomycota</taxon>
        <taxon>Chytridiomycota incertae sedis</taxon>
        <taxon>Chytridiomycetes</taxon>
        <taxon>Chytridiomycetes incertae sedis</taxon>
        <taxon>Blyttiomyces</taxon>
    </lineage>
</organism>
<sequence>MQSEEFTAEATLEERGLEQLTALDKSCRSPRLEEQHQAIMKFDHFMAEFPFPSLVNSAFLKLADYWKDSPNILRQSLLKVFKQSGPTLRKISSVDETLRRIRVVLTSNDPVARALTLRLFGYMSELVQDRVEVHHSVRRYLDAKEDMELEAAIFAADRICAKSGAFARGVCDKIRSMVEVDRKGSAVTMKLIRIYRHMHHDLHMAYTARDTCVALLAVSPEPDHLVNVLRTLTMLAKRSVIFIGTQVDLLIKYLQEDTRDVVRSGVLADLRILARGNSLHFTEKNLSSLLLIALPTTAPAHPTPLSTKTLQVLSTLLRSPPLLHRALAVLGPGGLRAHTSAIAARVVAGDVAAAAVFARVVGVDEAGGGKSSDIDILAGVKIVCQRIMASLTPGEAVGVERDLNIAALLVSLVHDSSVTVTDVMPIVRMPMGLCLVKLLRAPKVHRVGINSESPPIPYASARDRAITAFLSPRASGRPALLPSDETAAEWVRSGVDGSLDSAVGSVRSCRLTVTRILLRHPPLPPNRPRTLLEPLLARITGAEGGGWALYRVAREACACGAFGVAVEVLEVLGGRVESDSTQTWLQFLKQLARAEARFDVEGHDGGGAGVDAQRRVEAAVAHLERAGFAVKAHASTEGPRPFQEGHARLRLHLLQTLIPLISLTTARAPARRLLALAEPFDHLARRWARFAASFVDIDSGSLALLEGYPFCFTRG</sequence>
<dbReference type="InterPro" id="IPR016024">
    <property type="entry name" value="ARM-type_fold"/>
</dbReference>
<protein>
    <recommendedName>
        <fullName evidence="10">Armadillo-type protein</fullName>
    </recommendedName>
</protein>
<keyword evidence="5" id="KW-0539">Nucleus</keyword>
<feature type="domain" description="Integrator complex subunit 7 N-terminal" evidence="6">
    <location>
        <begin position="20"/>
        <end position="324"/>
    </location>
</feature>
<evidence type="ECO:0000256" key="2">
    <source>
        <dbReference type="ARBA" id="ARBA00004496"/>
    </source>
</evidence>
<dbReference type="EMBL" id="KZ996728">
    <property type="protein sequence ID" value="RKO88419.1"/>
    <property type="molecule type" value="Genomic_DNA"/>
</dbReference>
<dbReference type="AlphaFoldDB" id="A0A4P9W7H6"/>
<keyword evidence="4" id="KW-0963">Cytoplasm</keyword>
<dbReference type="PANTHER" id="PTHR13322:SF2">
    <property type="entry name" value="INTEGRATOR COMPLEX SUBUNIT 7"/>
    <property type="match status" value="1"/>
</dbReference>
<dbReference type="Pfam" id="PF24437">
    <property type="entry name" value="INTS7_HB"/>
    <property type="match status" value="1"/>
</dbReference>
<dbReference type="SUPFAM" id="SSF48371">
    <property type="entry name" value="ARM repeat"/>
    <property type="match status" value="1"/>
</dbReference>
<dbReference type="PANTHER" id="PTHR13322">
    <property type="entry name" value="C1ORF73 PROTEIN"/>
    <property type="match status" value="1"/>
</dbReference>
<evidence type="ECO:0000256" key="1">
    <source>
        <dbReference type="ARBA" id="ARBA00004123"/>
    </source>
</evidence>
<feature type="domain" description="Integrator complex subunit 7 helical bundle" evidence="7">
    <location>
        <begin position="564"/>
        <end position="663"/>
    </location>
</feature>
<dbReference type="GO" id="GO:0034472">
    <property type="term" value="P:snRNA 3'-end processing"/>
    <property type="evidence" value="ECO:0007669"/>
    <property type="project" value="TreeGrafter"/>
</dbReference>
<dbReference type="InterPro" id="IPR056516">
    <property type="entry name" value="INTS7_N"/>
</dbReference>
<evidence type="ECO:0000313" key="8">
    <source>
        <dbReference type="EMBL" id="RKO88419.1"/>
    </source>
</evidence>
<evidence type="ECO:0008006" key="10">
    <source>
        <dbReference type="Google" id="ProtNLM"/>
    </source>
</evidence>
<gene>
    <name evidence="8" type="ORF">BDK51DRAFT_27401</name>
</gene>
<dbReference type="Proteomes" id="UP000269721">
    <property type="component" value="Unassembled WGS sequence"/>
</dbReference>
<dbReference type="GO" id="GO:0032039">
    <property type="term" value="C:integrator complex"/>
    <property type="evidence" value="ECO:0007669"/>
    <property type="project" value="InterPro"/>
</dbReference>
<evidence type="ECO:0000256" key="4">
    <source>
        <dbReference type="ARBA" id="ARBA00022490"/>
    </source>
</evidence>
<name>A0A4P9W7H6_9FUNG</name>